<dbReference type="InterPro" id="IPR006671">
    <property type="entry name" value="Cyclin_N"/>
</dbReference>
<dbReference type="InterPro" id="IPR013763">
    <property type="entry name" value="Cyclin-like_dom"/>
</dbReference>
<feature type="domain" description="Cyclin-like" evidence="6">
    <location>
        <begin position="350"/>
        <end position="431"/>
    </location>
</feature>
<dbReference type="SUPFAM" id="SSF47954">
    <property type="entry name" value="Cyclin-like"/>
    <property type="match status" value="2"/>
</dbReference>
<dbReference type="SMART" id="SM00385">
    <property type="entry name" value="CYCLIN"/>
    <property type="match status" value="1"/>
</dbReference>
<feature type="compositionally biased region" description="Basic residues" evidence="5">
    <location>
        <begin position="19"/>
        <end position="31"/>
    </location>
</feature>
<dbReference type="GO" id="GO:0044772">
    <property type="term" value="P:mitotic cell cycle phase transition"/>
    <property type="evidence" value="ECO:0007669"/>
    <property type="project" value="InterPro"/>
</dbReference>
<accession>A0AA38GDS0</accession>
<comment type="caution">
    <text evidence="7">The sequence shown here is derived from an EMBL/GenBank/DDBJ whole genome shotgun (WGS) entry which is preliminary data.</text>
</comment>
<dbReference type="PANTHER" id="PTHR10177">
    <property type="entry name" value="CYCLINS"/>
    <property type="match status" value="1"/>
</dbReference>
<dbReference type="Pfam" id="PF02984">
    <property type="entry name" value="Cyclin_C"/>
    <property type="match status" value="1"/>
</dbReference>
<proteinExistence type="inferred from homology"/>
<dbReference type="InterPro" id="IPR004367">
    <property type="entry name" value="Cyclin_C-dom"/>
</dbReference>
<evidence type="ECO:0000256" key="5">
    <source>
        <dbReference type="SAM" id="MobiDB-lite"/>
    </source>
</evidence>
<evidence type="ECO:0000256" key="3">
    <source>
        <dbReference type="ARBA" id="ARBA00023306"/>
    </source>
</evidence>
<evidence type="ECO:0000256" key="4">
    <source>
        <dbReference type="RuleBase" id="RU000383"/>
    </source>
</evidence>
<dbReference type="GO" id="GO:0051301">
    <property type="term" value="P:cell division"/>
    <property type="evidence" value="ECO:0007669"/>
    <property type="project" value="UniProtKB-KW"/>
</dbReference>
<feature type="non-terminal residue" evidence="7">
    <location>
        <position position="470"/>
    </location>
</feature>
<feature type="region of interest" description="Disordered" evidence="5">
    <location>
        <begin position="71"/>
        <end position="102"/>
    </location>
</feature>
<feature type="region of interest" description="Disordered" evidence="5">
    <location>
        <begin position="1"/>
        <end position="49"/>
    </location>
</feature>
<feature type="compositionally biased region" description="Polar residues" evidence="5">
    <location>
        <begin position="77"/>
        <end position="100"/>
    </location>
</feature>
<dbReference type="AlphaFoldDB" id="A0AA38GDS0"/>
<evidence type="ECO:0000256" key="1">
    <source>
        <dbReference type="ARBA" id="ARBA00022618"/>
    </source>
</evidence>
<dbReference type="InterPro" id="IPR039361">
    <property type="entry name" value="Cyclin"/>
</dbReference>
<reference evidence="7 8" key="1">
    <citation type="journal article" date="2021" name="Nat. Plants">
        <title>The Taxus genome provides insights into paclitaxel biosynthesis.</title>
        <authorList>
            <person name="Xiong X."/>
            <person name="Gou J."/>
            <person name="Liao Q."/>
            <person name="Li Y."/>
            <person name="Zhou Q."/>
            <person name="Bi G."/>
            <person name="Li C."/>
            <person name="Du R."/>
            <person name="Wang X."/>
            <person name="Sun T."/>
            <person name="Guo L."/>
            <person name="Liang H."/>
            <person name="Lu P."/>
            <person name="Wu Y."/>
            <person name="Zhang Z."/>
            <person name="Ro D.K."/>
            <person name="Shang Y."/>
            <person name="Huang S."/>
            <person name="Yan J."/>
        </authorList>
    </citation>
    <scope>NUCLEOTIDE SEQUENCE [LARGE SCALE GENOMIC DNA]</scope>
    <source>
        <strain evidence="7">Ta-2019</strain>
    </source>
</reference>
<dbReference type="EMBL" id="JAHRHJ020000003">
    <property type="protein sequence ID" value="KAH9321399.1"/>
    <property type="molecule type" value="Genomic_DNA"/>
</dbReference>
<feature type="compositionally biased region" description="Basic residues" evidence="5">
    <location>
        <begin position="1"/>
        <end position="12"/>
    </location>
</feature>
<evidence type="ECO:0000313" key="8">
    <source>
        <dbReference type="Proteomes" id="UP000824469"/>
    </source>
</evidence>
<dbReference type="Gene3D" id="1.10.472.10">
    <property type="entry name" value="Cyclin-like"/>
    <property type="match status" value="2"/>
</dbReference>
<comment type="similarity">
    <text evidence="4">Belongs to the cyclin family.</text>
</comment>
<evidence type="ECO:0000256" key="2">
    <source>
        <dbReference type="ARBA" id="ARBA00023127"/>
    </source>
</evidence>
<dbReference type="Proteomes" id="UP000824469">
    <property type="component" value="Unassembled WGS sequence"/>
</dbReference>
<sequence length="470" mass="52992">MLKASSRKRKVTNRVPPPAKKRTKAQQKKQQKQVQQNKENVSSGSTTVLRKADGLSLASSISLIRRRNSAASSSHSTLLQQPDENQNTVSNSSKTITRSSFKPDQEKLSKIRSFEAKFASSETSCLEKEPTAAISEQFSCSRNSILTENCFGQSVVYPDQFSPSESPNEWKAKNFVQSSVYNGEVSCSESVFDAVEIETVMSKLVRVEAASPSPCTFSDATPASPDYSDSEEYSISPFFSATSDGFQESAAHSSVLISSITQLEEIFLSWKDYAYANLPELPLSTTGLTESRTENDENKDFELSEDEDERTFQKFRARECRQAIFWDYLWDYVDTNLADAIGKQRILMINWIMEYTASHQLQWETLFLAANLMDRFLSKGTFRNESHLQILGVACMTLAIRLEENQPGNWYYLKAARGDVEVEKTAKYLACLSLVDRQLLRFWPSTIAVSLVILACQVLNQNDSYKLVME</sequence>
<evidence type="ECO:0000313" key="7">
    <source>
        <dbReference type="EMBL" id="KAH9321399.1"/>
    </source>
</evidence>
<protein>
    <recommendedName>
        <fullName evidence="6">Cyclin-like domain-containing protein</fullName>
    </recommendedName>
</protein>
<dbReference type="GO" id="GO:0016538">
    <property type="term" value="F:cyclin-dependent protein serine/threonine kinase regulator activity"/>
    <property type="evidence" value="ECO:0007669"/>
    <property type="project" value="InterPro"/>
</dbReference>
<organism evidence="7 8">
    <name type="scientific">Taxus chinensis</name>
    <name type="common">Chinese yew</name>
    <name type="synonym">Taxus wallichiana var. chinensis</name>
    <dbReference type="NCBI Taxonomy" id="29808"/>
    <lineage>
        <taxon>Eukaryota</taxon>
        <taxon>Viridiplantae</taxon>
        <taxon>Streptophyta</taxon>
        <taxon>Embryophyta</taxon>
        <taxon>Tracheophyta</taxon>
        <taxon>Spermatophyta</taxon>
        <taxon>Pinopsida</taxon>
        <taxon>Pinidae</taxon>
        <taxon>Conifers II</taxon>
        <taxon>Cupressales</taxon>
        <taxon>Taxaceae</taxon>
        <taxon>Taxus</taxon>
    </lineage>
</organism>
<keyword evidence="3" id="KW-0131">Cell cycle</keyword>
<feature type="compositionally biased region" description="Polar residues" evidence="5">
    <location>
        <begin position="39"/>
        <end position="48"/>
    </location>
</feature>
<name>A0AA38GDS0_TAXCH</name>
<keyword evidence="8" id="KW-1185">Reference proteome</keyword>
<keyword evidence="1" id="KW-0132">Cell division</keyword>
<keyword evidence="2 4" id="KW-0195">Cyclin</keyword>
<evidence type="ECO:0000259" key="6">
    <source>
        <dbReference type="SMART" id="SM00385"/>
    </source>
</evidence>
<gene>
    <name evidence="7" type="ORF">KI387_016038</name>
</gene>
<dbReference type="InterPro" id="IPR036915">
    <property type="entry name" value="Cyclin-like_sf"/>
</dbReference>
<dbReference type="Pfam" id="PF00134">
    <property type="entry name" value="Cyclin_N"/>
    <property type="match status" value="1"/>
</dbReference>